<comment type="caution">
    <text evidence="2">The sequence shown here is derived from an EMBL/GenBank/DDBJ whole genome shotgun (WGS) entry which is preliminary data.</text>
</comment>
<organism evidence="2 3">
    <name type="scientific">Taxus chinensis</name>
    <name type="common">Chinese yew</name>
    <name type="synonym">Taxus wallichiana var. chinensis</name>
    <dbReference type="NCBI Taxonomy" id="29808"/>
    <lineage>
        <taxon>Eukaryota</taxon>
        <taxon>Viridiplantae</taxon>
        <taxon>Streptophyta</taxon>
        <taxon>Embryophyta</taxon>
        <taxon>Tracheophyta</taxon>
        <taxon>Spermatophyta</taxon>
        <taxon>Pinopsida</taxon>
        <taxon>Pinidae</taxon>
        <taxon>Conifers II</taxon>
        <taxon>Cupressales</taxon>
        <taxon>Taxaceae</taxon>
        <taxon>Taxus</taxon>
    </lineage>
</organism>
<feature type="non-terminal residue" evidence="2">
    <location>
        <position position="1"/>
    </location>
</feature>
<evidence type="ECO:0000256" key="1">
    <source>
        <dbReference type="SAM" id="MobiDB-lite"/>
    </source>
</evidence>
<gene>
    <name evidence="2" type="ORF">KI387_018979</name>
</gene>
<dbReference type="AlphaFoldDB" id="A0AA38LD62"/>
<feature type="region of interest" description="Disordered" evidence="1">
    <location>
        <begin position="42"/>
        <end position="69"/>
    </location>
</feature>
<dbReference type="Proteomes" id="UP000824469">
    <property type="component" value="Unassembled WGS sequence"/>
</dbReference>
<keyword evidence="3" id="KW-1185">Reference proteome</keyword>
<evidence type="ECO:0000313" key="3">
    <source>
        <dbReference type="Proteomes" id="UP000824469"/>
    </source>
</evidence>
<sequence>LTKLFLNELMGSLQTQEQRLNKTANSSLEHVFRSQVSVCNNEGMRGRGVSSSSASGRGRTNNFLKKENSTPISLQVEEATTSTITIIMEIK</sequence>
<feature type="compositionally biased region" description="Low complexity" evidence="1">
    <location>
        <begin position="47"/>
        <end position="59"/>
    </location>
</feature>
<proteinExistence type="predicted"/>
<dbReference type="EMBL" id="JAHRHJ020000004">
    <property type="protein sequence ID" value="KAH9317210.1"/>
    <property type="molecule type" value="Genomic_DNA"/>
</dbReference>
<protein>
    <submittedName>
        <fullName evidence="2">Uncharacterized protein</fullName>
    </submittedName>
</protein>
<feature type="non-terminal residue" evidence="2">
    <location>
        <position position="91"/>
    </location>
</feature>
<evidence type="ECO:0000313" key="2">
    <source>
        <dbReference type="EMBL" id="KAH9317210.1"/>
    </source>
</evidence>
<reference evidence="2 3" key="1">
    <citation type="journal article" date="2021" name="Nat. Plants">
        <title>The Taxus genome provides insights into paclitaxel biosynthesis.</title>
        <authorList>
            <person name="Xiong X."/>
            <person name="Gou J."/>
            <person name="Liao Q."/>
            <person name="Li Y."/>
            <person name="Zhou Q."/>
            <person name="Bi G."/>
            <person name="Li C."/>
            <person name="Du R."/>
            <person name="Wang X."/>
            <person name="Sun T."/>
            <person name="Guo L."/>
            <person name="Liang H."/>
            <person name="Lu P."/>
            <person name="Wu Y."/>
            <person name="Zhang Z."/>
            <person name="Ro D.K."/>
            <person name="Shang Y."/>
            <person name="Huang S."/>
            <person name="Yan J."/>
        </authorList>
    </citation>
    <scope>NUCLEOTIDE SEQUENCE [LARGE SCALE GENOMIC DNA]</scope>
    <source>
        <strain evidence="2">Ta-2019</strain>
    </source>
</reference>
<name>A0AA38LD62_TAXCH</name>
<accession>A0AA38LD62</accession>